<name>A0A538SME1_UNCEI</name>
<dbReference type="CDD" id="cd02440">
    <property type="entry name" value="AdoMet_MTases"/>
    <property type="match status" value="1"/>
</dbReference>
<feature type="compositionally biased region" description="Basic and acidic residues" evidence="4">
    <location>
        <begin position="1"/>
        <end position="12"/>
    </location>
</feature>
<feature type="compositionally biased region" description="Basic and acidic residues" evidence="4">
    <location>
        <begin position="42"/>
        <end position="54"/>
    </location>
</feature>
<protein>
    <submittedName>
        <fullName evidence="5">Methyltransferase domain-containing protein</fullName>
    </submittedName>
</protein>
<comment type="caution">
    <text evidence="5">The sequence shown here is derived from an EMBL/GenBank/DDBJ whole genome shotgun (WGS) entry which is preliminary data.</text>
</comment>
<keyword evidence="2 5" id="KW-0808">Transferase</keyword>
<proteinExistence type="predicted"/>
<dbReference type="AlphaFoldDB" id="A0A538SME1"/>
<keyword evidence="3" id="KW-0949">S-adenosyl-L-methionine</keyword>
<keyword evidence="1 5" id="KW-0489">Methyltransferase</keyword>
<evidence type="ECO:0000256" key="2">
    <source>
        <dbReference type="ARBA" id="ARBA00022679"/>
    </source>
</evidence>
<dbReference type="PROSITE" id="PS51608">
    <property type="entry name" value="SAM_MT_UBIE"/>
    <property type="match status" value="1"/>
</dbReference>
<reference evidence="7 8" key="1">
    <citation type="journal article" date="2019" name="Nat. Microbiol.">
        <title>Mediterranean grassland soil C-N compound turnover is dependent on rainfall and depth, and is mediated by genomically divergent microorganisms.</title>
        <authorList>
            <person name="Diamond S."/>
            <person name="Andeer P.F."/>
            <person name="Li Z."/>
            <person name="Crits-Christoph A."/>
            <person name="Burstein D."/>
            <person name="Anantharaman K."/>
            <person name="Lane K.R."/>
            <person name="Thomas B.C."/>
            <person name="Pan C."/>
            <person name="Northen T.R."/>
            <person name="Banfield J.F."/>
        </authorList>
    </citation>
    <scope>NUCLEOTIDE SEQUENCE [LARGE SCALE GENOMIC DNA]</scope>
    <source>
        <strain evidence="5">WS_4</strain>
        <strain evidence="6">WS_7</strain>
    </source>
</reference>
<dbReference type="InterPro" id="IPR029063">
    <property type="entry name" value="SAM-dependent_MTases_sf"/>
</dbReference>
<dbReference type="Proteomes" id="UP000319829">
    <property type="component" value="Unassembled WGS sequence"/>
</dbReference>
<dbReference type="GO" id="GO:0032259">
    <property type="term" value="P:methylation"/>
    <property type="evidence" value="ECO:0007669"/>
    <property type="project" value="UniProtKB-KW"/>
</dbReference>
<evidence type="ECO:0000256" key="3">
    <source>
        <dbReference type="ARBA" id="ARBA00022691"/>
    </source>
</evidence>
<accession>A0A538SME1</accession>
<evidence type="ECO:0000313" key="5">
    <source>
        <dbReference type="EMBL" id="TMQ52546.1"/>
    </source>
</evidence>
<dbReference type="EMBL" id="VBOX01000034">
    <property type="protein sequence ID" value="TMQ64559.1"/>
    <property type="molecule type" value="Genomic_DNA"/>
</dbReference>
<sequence>MGVSAREHDLPRLDPGPRTVRPAGFPPGLPGKLQQRYPAQQHVRDRGREQGSRQDHVLVRDLTPWLKPWPADPGERVRYAESIFRRVAPRYDVLTRALSFGQDGRWKRGLVADAKGLGAHARVLDLATGTAAFPILLRQAGYAGAVVGLDLSADMLARARRKCAGAKKIWFLRGDLSRLPFADGSFDAVTIGYGLRYPPDLRGFLAGVSRLLRPGGRFLSLDFGLPENRAYRSVAMAYLLVLGSAWGLALHGRPGTYAHIVESLRAYPGQRNLVALMNDLGFADTALEEHLGGIAVTIRARKP</sequence>
<dbReference type="Pfam" id="PF01209">
    <property type="entry name" value="Ubie_methyltran"/>
    <property type="match status" value="1"/>
</dbReference>
<evidence type="ECO:0000313" key="7">
    <source>
        <dbReference type="Proteomes" id="UP000317366"/>
    </source>
</evidence>
<dbReference type="InterPro" id="IPR004033">
    <property type="entry name" value="UbiE/COQ5_MeTrFase"/>
</dbReference>
<evidence type="ECO:0000313" key="8">
    <source>
        <dbReference type="Proteomes" id="UP000319829"/>
    </source>
</evidence>
<dbReference type="PANTHER" id="PTHR43591">
    <property type="entry name" value="METHYLTRANSFERASE"/>
    <property type="match status" value="1"/>
</dbReference>
<dbReference type="Proteomes" id="UP000317366">
    <property type="component" value="Unassembled WGS sequence"/>
</dbReference>
<evidence type="ECO:0000256" key="1">
    <source>
        <dbReference type="ARBA" id="ARBA00022603"/>
    </source>
</evidence>
<dbReference type="EMBL" id="VBOU01000097">
    <property type="protein sequence ID" value="TMQ52546.1"/>
    <property type="molecule type" value="Genomic_DNA"/>
</dbReference>
<dbReference type="PANTHER" id="PTHR43591:SF24">
    <property type="entry name" value="2-METHOXY-6-POLYPRENYL-1,4-BENZOQUINOL METHYLASE, MITOCHONDRIAL"/>
    <property type="match status" value="1"/>
</dbReference>
<dbReference type="Gene3D" id="3.40.50.150">
    <property type="entry name" value="Vaccinia Virus protein VP39"/>
    <property type="match status" value="1"/>
</dbReference>
<evidence type="ECO:0000256" key="4">
    <source>
        <dbReference type="SAM" id="MobiDB-lite"/>
    </source>
</evidence>
<dbReference type="GO" id="GO:0008168">
    <property type="term" value="F:methyltransferase activity"/>
    <property type="evidence" value="ECO:0007669"/>
    <property type="project" value="UniProtKB-KW"/>
</dbReference>
<evidence type="ECO:0000313" key="6">
    <source>
        <dbReference type="EMBL" id="TMQ64559.1"/>
    </source>
</evidence>
<dbReference type="SUPFAM" id="SSF53335">
    <property type="entry name" value="S-adenosyl-L-methionine-dependent methyltransferases"/>
    <property type="match status" value="1"/>
</dbReference>
<gene>
    <name evidence="5" type="ORF">E6K74_12240</name>
    <name evidence="6" type="ORF">E6K77_03725</name>
</gene>
<feature type="region of interest" description="Disordered" evidence="4">
    <location>
        <begin position="1"/>
        <end position="54"/>
    </location>
</feature>
<organism evidence="5 8">
    <name type="scientific">Eiseniibacteriota bacterium</name>
    <dbReference type="NCBI Taxonomy" id="2212470"/>
    <lineage>
        <taxon>Bacteria</taxon>
        <taxon>Candidatus Eiseniibacteriota</taxon>
    </lineage>
</organism>